<dbReference type="InterPro" id="IPR024520">
    <property type="entry name" value="DUF3558"/>
</dbReference>
<dbReference type="Proteomes" id="UP000198348">
    <property type="component" value="Unassembled WGS sequence"/>
</dbReference>
<evidence type="ECO:0000256" key="1">
    <source>
        <dbReference type="SAM" id="MobiDB-lite"/>
    </source>
</evidence>
<evidence type="ECO:0008006" key="4">
    <source>
        <dbReference type="Google" id="ProtNLM"/>
    </source>
</evidence>
<gene>
    <name evidence="2" type="ORF">SAMN06265360_11436</name>
</gene>
<dbReference type="OrthoDB" id="3678908at2"/>
<name>A0A238Y868_9PSEU</name>
<dbReference type="Pfam" id="PF12079">
    <property type="entry name" value="DUF3558"/>
    <property type="match status" value="1"/>
</dbReference>
<keyword evidence="3" id="KW-1185">Reference proteome</keyword>
<evidence type="ECO:0000313" key="2">
    <source>
        <dbReference type="EMBL" id="SNR67200.1"/>
    </source>
</evidence>
<organism evidence="2 3">
    <name type="scientific">Haloechinothrix alba</name>
    <dbReference type="NCBI Taxonomy" id="664784"/>
    <lineage>
        <taxon>Bacteria</taxon>
        <taxon>Bacillati</taxon>
        <taxon>Actinomycetota</taxon>
        <taxon>Actinomycetes</taxon>
        <taxon>Pseudonocardiales</taxon>
        <taxon>Pseudonocardiaceae</taxon>
        <taxon>Haloechinothrix</taxon>
    </lineage>
</organism>
<dbReference type="EMBL" id="FZNW01000014">
    <property type="protein sequence ID" value="SNR67200.1"/>
    <property type="molecule type" value="Genomic_DNA"/>
</dbReference>
<sequence>MVRSFVTTGVVAVLLLVTGCSDSTSGTADPAGQGDAGNEQEHEIGLPHSGAPAVEEPVVDTREYEADPCTILPDDKLDDAGFAIDKSSAESDMDRLEGPMCTWRFEKAGHGVLGASLGTDDGEGLSHIYRLEANSDLEYFTKQDPIDGYPAVVAGKRDNRTDRGECDVYVGIRDETALYIPLSASRDNPLKEAPCEAVYELATIAVDTITGGA</sequence>
<protein>
    <recommendedName>
        <fullName evidence="4">DUF3558 domain-containing protein</fullName>
    </recommendedName>
</protein>
<feature type="region of interest" description="Disordered" evidence="1">
    <location>
        <begin position="23"/>
        <end position="53"/>
    </location>
</feature>
<evidence type="ECO:0000313" key="3">
    <source>
        <dbReference type="Proteomes" id="UP000198348"/>
    </source>
</evidence>
<dbReference type="AlphaFoldDB" id="A0A238Y868"/>
<proteinExistence type="predicted"/>
<reference evidence="2 3" key="1">
    <citation type="submission" date="2017-06" db="EMBL/GenBank/DDBJ databases">
        <authorList>
            <person name="Kim H.J."/>
            <person name="Triplett B.A."/>
        </authorList>
    </citation>
    <scope>NUCLEOTIDE SEQUENCE [LARGE SCALE GENOMIC DNA]</scope>
    <source>
        <strain evidence="2 3">DSM 45207</strain>
    </source>
</reference>
<accession>A0A238Y868</accession>
<dbReference type="PROSITE" id="PS51257">
    <property type="entry name" value="PROKAR_LIPOPROTEIN"/>
    <property type="match status" value="1"/>
</dbReference>